<accession>A0A9X1XKV9</accession>
<sequence>MFMLGCSSDPVPTYTTHNFAVKADDTINPSATSKANPVVVRLYQLNEKQVFLQAPFIELYTQDEQVLSSSLISKQVLSIVMPNSSNIIDIDINKNTLFLAVLVEYANYQQSEPKVVSVLPSEEEQYLQLNLTGNKAEFEVITPDTGWW</sequence>
<dbReference type="Pfam" id="PF12790">
    <property type="entry name" value="T6SS-SciN"/>
    <property type="match status" value="1"/>
</dbReference>
<keyword evidence="2" id="KW-1185">Reference proteome</keyword>
<dbReference type="PANTHER" id="PTHR37625">
    <property type="entry name" value="OUTER MEMBRANE LIPOPROTEIN-RELATED"/>
    <property type="match status" value="1"/>
</dbReference>
<dbReference type="Proteomes" id="UP001139559">
    <property type="component" value="Unassembled WGS sequence"/>
</dbReference>
<gene>
    <name evidence="1" type="primary">tssJ</name>
    <name evidence="1" type="ORF">KP803_17895</name>
</gene>
<keyword evidence="1" id="KW-0449">Lipoprotein</keyword>
<evidence type="ECO:0000313" key="1">
    <source>
        <dbReference type="EMBL" id="MCK6265152.1"/>
    </source>
</evidence>
<dbReference type="PANTHER" id="PTHR37625:SF4">
    <property type="entry name" value="OUTER MEMBRANE LIPOPROTEIN"/>
    <property type="match status" value="1"/>
</dbReference>
<proteinExistence type="predicted"/>
<evidence type="ECO:0000313" key="2">
    <source>
        <dbReference type="Proteomes" id="UP001139559"/>
    </source>
</evidence>
<comment type="caution">
    <text evidence="1">The sequence shown here is derived from an EMBL/GenBank/DDBJ whole genome shotgun (WGS) entry which is preliminary data.</text>
</comment>
<dbReference type="InterPro" id="IPR017734">
    <property type="entry name" value="T6SS_SciN"/>
</dbReference>
<dbReference type="InterPro" id="IPR038706">
    <property type="entry name" value="Type_VI_SciN-like_sf"/>
</dbReference>
<dbReference type="Gene3D" id="2.60.40.4150">
    <property type="entry name" value="Type VI secretion system, lipoprotein SciN"/>
    <property type="match status" value="1"/>
</dbReference>
<organism evidence="1 2">
    <name type="scientific">Vibrio amylolyticus</name>
    <dbReference type="NCBI Taxonomy" id="2847292"/>
    <lineage>
        <taxon>Bacteria</taxon>
        <taxon>Pseudomonadati</taxon>
        <taxon>Pseudomonadota</taxon>
        <taxon>Gammaproteobacteria</taxon>
        <taxon>Vibrionales</taxon>
        <taxon>Vibrionaceae</taxon>
        <taxon>Vibrio</taxon>
    </lineage>
</organism>
<protein>
    <submittedName>
        <fullName evidence="1">Type VI secretion system lipoprotein TssJ</fullName>
    </submittedName>
</protein>
<reference evidence="1" key="1">
    <citation type="submission" date="2021-11" db="EMBL/GenBank/DDBJ databases">
        <title>Vibrio ZSDE26 sp. nov. and Vibrio ZSDZ34 sp. nov., isolated from coastal seawater in Qingdao.</title>
        <authorList>
            <person name="Zhang P."/>
        </authorList>
    </citation>
    <scope>NUCLEOTIDE SEQUENCE</scope>
    <source>
        <strain evidence="1">ZSDE26</strain>
    </source>
</reference>
<dbReference type="AlphaFoldDB" id="A0A9X1XKV9"/>
<dbReference type="EMBL" id="JAJHVV010000012">
    <property type="protein sequence ID" value="MCK6265152.1"/>
    <property type="molecule type" value="Genomic_DNA"/>
</dbReference>
<name>A0A9X1XKV9_9VIBR</name>
<dbReference type="NCBIfam" id="TIGR03352">
    <property type="entry name" value="VI_chp_3"/>
    <property type="match status" value="1"/>
</dbReference>